<dbReference type="Proteomes" id="UP001597349">
    <property type="component" value="Unassembled WGS sequence"/>
</dbReference>
<sequence length="231" mass="23349">MSRLHAENHLVSRVGWLRAAVLGANDGIVSTASLIVGVAAANAAASNVLVAGVAGLVAGAMSMAAGEYVSVSSQSDTERADLTRERGELATQLDFERRELADIYVKRGVEPTLALQVASQLMAKDALGAHARDELGISEMTTTRPIQAALTSAATFSVGAAMPLAMVLVSPAAWLAATVSVASLLFLAVLGAVGAKAGGANVLRATVRVTFWGALAMALTAGIGAVVGIAI</sequence>
<dbReference type="PANTHER" id="PTHR31851">
    <property type="entry name" value="FE(2+)/MN(2+) TRANSPORTER PCL1"/>
    <property type="match status" value="1"/>
</dbReference>
<dbReference type="InterPro" id="IPR008217">
    <property type="entry name" value="Ccc1_fam"/>
</dbReference>
<comment type="caution">
    <text evidence="6">The sequence shown here is derived from an EMBL/GenBank/DDBJ whole genome shotgun (WGS) entry which is preliminary data.</text>
</comment>
<organism evidence="6 7">
    <name type="scientific">Mesorhizobium calcicola</name>
    <dbReference type="NCBI Taxonomy" id="1300310"/>
    <lineage>
        <taxon>Bacteria</taxon>
        <taxon>Pseudomonadati</taxon>
        <taxon>Pseudomonadota</taxon>
        <taxon>Alphaproteobacteria</taxon>
        <taxon>Hyphomicrobiales</taxon>
        <taxon>Phyllobacteriaceae</taxon>
        <taxon>Mesorhizobium</taxon>
    </lineage>
</organism>
<keyword evidence="2 5" id="KW-0812">Transmembrane</keyword>
<dbReference type="Pfam" id="PF01988">
    <property type="entry name" value="VIT1"/>
    <property type="match status" value="1"/>
</dbReference>
<dbReference type="EMBL" id="JBHUGY010000066">
    <property type="protein sequence ID" value="MFD2057970.1"/>
    <property type="molecule type" value="Genomic_DNA"/>
</dbReference>
<dbReference type="RefSeq" id="WP_379026391.1">
    <property type="nucleotide sequence ID" value="NZ_JBHUGY010000066.1"/>
</dbReference>
<proteinExistence type="predicted"/>
<reference evidence="7" key="1">
    <citation type="journal article" date="2019" name="Int. J. Syst. Evol. Microbiol.">
        <title>The Global Catalogue of Microorganisms (GCM) 10K type strain sequencing project: providing services to taxonomists for standard genome sequencing and annotation.</title>
        <authorList>
            <consortium name="The Broad Institute Genomics Platform"/>
            <consortium name="The Broad Institute Genome Sequencing Center for Infectious Disease"/>
            <person name="Wu L."/>
            <person name="Ma J."/>
        </authorList>
    </citation>
    <scope>NUCLEOTIDE SEQUENCE [LARGE SCALE GENOMIC DNA]</scope>
    <source>
        <strain evidence="7">CGMCC 1.16226</strain>
    </source>
</reference>
<name>A0ABW4WND0_9HYPH</name>
<keyword evidence="7" id="KW-1185">Reference proteome</keyword>
<comment type="subcellular location">
    <subcellularLocation>
        <location evidence="1">Endomembrane system</location>
        <topology evidence="1">Multi-pass membrane protein</topology>
    </subcellularLocation>
</comment>
<evidence type="ECO:0000313" key="7">
    <source>
        <dbReference type="Proteomes" id="UP001597349"/>
    </source>
</evidence>
<evidence type="ECO:0000256" key="5">
    <source>
        <dbReference type="SAM" id="Phobius"/>
    </source>
</evidence>
<feature type="transmembrane region" description="Helical" evidence="5">
    <location>
        <begin position="148"/>
        <end position="168"/>
    </location>
</feature>
<evidence type="ECO:0000256" key="1">
    <source>
        <dbReference type="ARBA" id="ARBA00004127"/>
    </source>
</evidence>
<accession>A0ABW4WND0</accession>
<evidence type="ECO:0000256" key="4">
    <source>
        <dbReference type="ARBA" id="ARBA00023136"/>
    </source>
</evidence>
<feature type="transmembrane region" description="Helical" evidence="5">
    <location>
        <begin position="174"/>
        <end position="197"/>
    </location>
</feature>
<gene>
    <name evidence="6" type="ORF">ACFSQT_34300</name>
</gene>
<dbReference type="CDD" id="cd02432">
    <property type="entry name" value="Nodulin-21_like_1"/>
    <property type="match status" value="1"/>
</dbReference>
<keyword evidence="3 5" id="KW-1133">Transmembrane helix</keyword>
<evidence type="ECO:0000313" key="6">
    <source>
        <dbReference type="EMBL" id="MFD2057970.1"/>
    </source>
</evidence>
<feature type="transmembrane region" description="Helical" evidence="5">
    <location>
        <begin position="209"/>
        <end position="230"/>
    </location>
</feature>
<evidence type="ECO:0000256" key="3">
    <source>
        <dbReference type="ARBA" id="ARBA00022989"/>
    </source>
</evidence>
<keyword evidence="4 5" id="KW-0472">Membrane</keyword>
<evidence type="ECO:0000256" key="2">
    <source>
        <dbReference type="ARBA" id="ARBA00022692"/>
    </source>
</evidence>
<protein>
    <submittedName>
        <fullName evidence="6">VIT family protein</fullName>
    </submittedName>
</protein>